<evidence type="ECO:0000256" key="2">
    <source>
        <dbReference type="RuleBase" id="RU003707"/>
    </source>
</evidence>
<accession>A0A9P6EFT5</accession>
<name>A0A9P6EFT5_9AGAR</name>
<dbReference type="InterPro" id="IPR029045">
    <property type="entry name" value="ClpP/crotonase-like_dom_sf"/>
</dbReference>
<comment type="similarity">
    <text evidence="1 2">Belongs to the enoyl-CoA hydratase/isomerase family.</text>
</comment>
<dbReference type="SUPFAM" id="SSF52096">
    <property type="entry name" value="ClpP/crotonase"/>
    <property type="match status" value="1"/>
</dbReference>
<comment type="caution">
    <text evidence="3">The sequence shown here is derived from an EMBL/GenBank/DDBJ whole genome shotgun (WGS) entry which is preliminary data.</text>
</comment>
<dbReference type="GO" id="GO:0003824">
    <property type="term" value="F:catalytic activity"/>
    <property type="evidence" value="ECO:0007669"/>
    <property type="project" value="InterPro"/>
</dbReference>
<evidence type="ECO:0000313" key="4">
    <source>
        <dbReference type="Proteomes" id="UP000807306"/>
    </source>
</evidence>
<organism evidence="3 4">
    <name type="scientific">Crepidotus variabilis</name>
    <dbReference type="NCBI Taxonomy" id="179855"/>
    <lineage>
        <taxon>Eukaryota</taxon>
        <taxon>Fungi</taxon>
        <taxon>Dikarya</taxon>
        <taxon>Basidiomycota</taxon>
        <taxon>Agaricomycotina</taxon>
        <taxon>Agaricomycetes</taxon>
        <taxon>Agaricomycetidae</taxon>
        <taxon>Agaricales</taxon>
        <taxon>Agaricineae</taxon>
        <taxon>Crepidotaceae</taxon>
        <taxon>Crepidotus</taxon>
    </lineage>
</organism>
<dbReference type="EMBL" id="MU157855">
    <property type="protein sequence ID" value="KAF9528117.1"/>
    <property type="molecule type" value="Genomic_DNA"/>
</dbReference>
<dbReference type="CDD" id="cd06558">
    <property type="entry name" value="crotonase-like"/>
    <property type="match status" value="1"/>
</dbReference>
<proteinExistence type="inferred from homology"/>
<dbReference type="Proteomes" id="UP000807306">
    <property type="component" value="Unassembled WGS sequence"/>
</dbReference>
<dbReference type="InterPro" id="IPR018376">
    <property type="entry name" value="Enoyl-CoA_hyd/isom_CS"/>
</dbReference>
<sequence length="279" mass="30171">MGELNIPTHSNEVKASIPSPHILLVSLNRPKALNAMSSTMSADMKRLLDWFEGEPELWVVVLTGEGRLFCAGADLIEWNKQQQGGDTSDQGRVAANRYGFGSVSRRESTKPIIAAVHGGAYGGGLEMVVNSDLVIASEDAKFGFPEVTRGVIAIQGAIPRITQICGHQKASELLLTGKIIGAVEARDRFGFVNAVVPNSTTAVAEAIKLAQQITANSPDAVQSTKHALVLSQRLSHSETVSQHVWSHVTERVYNGQNIKEGLKAFAEKRRPIWTNPSKL</sequence>
<evidence type="ECO:0000313" key="3">
    <source>
        <dbReference type="EMBL" id="KAF9528117.1"/>
    </source>
</evidence>
<dbReference type="Pfam" id="PF00378">
    <property type="entry name" value="ECH_1"/>
    <property type="match status" value="1"/>
</dbReference>
<dbReference type="PANTHER" id="PTHR11941:SF158">
    <property type="entry name" value="ENOYL-COA HYDRATASE (AFU_ORTHOLOGUE AFUA_2G10650)"/>
    <property type="match status" value="1"/>
</dbReference>
<dbReference type="Gene3D" id="3.90.226.10">
    <property type="entry name" value="2-enoyl-CoA Hydratase, Chain A, domain 1"/>
    <property type="match status" value="1"/>
</dbReference>
<gene>
    <name evidence="3" type="ORF">CPB83DRAFT_854918</name>
</gene>
<evidence type="ECO:0000256" key="1">
    <source>
        <dbReference type="ARBA" id="ARBA00005254"/>
    </source>
</evidence>
<dbReference type="GO" id="GO:0006635">
    <property type="term" value="P:fatty acid beta-oxidation"/>
    <property type="evidence" value="ECO:0007669"/>
    <property type="project" value="TreeGrafter"/>
</dbReference>
<dbReference type="InterPro" id="IPR001753">
    <property type="entry name" value="Enoyl-CoA_hydra/iso"/>
</dbReference>
<dbReference type="PROSITE" id="PS00166">
    <property type="entry name" value="ENOYL_COA_HYDRATASE"/>
    <property type="match status" value="1"/>
</dbReference>
<reference evidence="3" key="1">
    <citation type="submission" date="2020-11" db="EMBL/GenBank/DDBJ databases">
        <authorList>
            <consortium name="DOE Joint Genome Institute"/>
            <person name="Ahrendt S."/>
            <person name="Riley R."/>
            <person name="Andreopoulos W."/>
            <person name="Labutti K."/>
            <person name="Pangilinan J."/>
            <person name="Ruiz-Duenas F.J."/>
            <person name="Barrasa J.M."/>
            <person name="Sanchez-Garcia M."/>
            <person name="Camarero S."/>
            <person name="Miyauchi S."/>
            <person name="Serrano A."/>
            <person name="Linde D."/>
            <person name="Babiker R."/>
            <person name="Drula E."/>
            <person name="Ayuso-Fernandez I."/>
            <person name="Pacheco R."/>
            <person name="Padilla G."/>
            <person name="Ferreira P."/>
            <person name="Barriuso J."/>
            <person name="Kellner H."/>
            <person name="Castanera R."/>
            <person name="Alfaro M."/>
            <person name="Ramirez L."/>
            <person name="Pisabarro A.G."/>
            <person name="Kuo A."/>
            <person name="Tritt A."/>
            <person name="Lipzen A."/>
            <person name="He G."/>
            <person name="Yan M."/>
            <person name="Ng V."/>
            <person name="Cullen D."/>
            <person name="Martin F."/>
            <person name="Rosso M.-N."/>
            <person name="Henrissat B."/>
            <person name="Hibbett D."/>
            <person name="Martinez A.T."/>
            <person name="Grigoriev I.V."/>
        </authorList>
    </citation>
    <scope>NUCLEOTIDE SEQUENCE</scope>
    <source>
        <strain evidence="3">CBS 506.95</strain>
    </source>
</reference>
<keyword evidence="4" id="KW-1185">Reference proteome</keyword>
<dbReference type="OrthoDB" id="2139957at2759"/>
<protein>
    <submittedName>
        <fullName evidence="3">ClpP/crotonase-like domain-containing protein</fullName>
    </submittedName>
</protein>
<dbReference type="AlphaFoldDB" id="A0A9P6EFT5"/>
<dbReference type="GO" id="GO:0005739">
    <property type="term" value="C:mitochondrion"/>
    <property type="evidence" value="ECO:0007669"/>
    <property type="project" value="TreeGrafter"/>
</dbReference>
<dbReference type="PANTHER" id="PTHR11941">
    <property type="entry name" value="ENOYL-COA HYDRATASE-RELATED"/>
    <property type="match status" value="1"/>
</dbReference>